<evidence type="ECO:0000313" key="2">
    <source>
        <dbReference type="Proteomes" id="UP000239757"/>
    </source>
</evidence>
<dbReference type="PANTHER" id="PTHR31531">
    <property type="entry name" value="E3 UBIQUITIN-PROTEIN LIGASE E3D FAMILY MEMBER"/>
    <property type="match status" value="1"/>
</dbReference>
<name>A0A2P5Y3F2_GOSBA</name>
<evidence type="ECO:0000313" key="1">
    <source>
        <dbReference type="EMBL" id="PPS10133.1"/>
    </source>
</evidence>
<organism evidence="1 2">
    <name type="scientific">Gossypium barbadense</name>
    <name type="common">Sea Island cotton</name>
    <name type="synonym">Hibiscus barbadensis</name>
    <dbReference type="NCBI Taxonomy" id="3634"/>
    <lineage>
        <taxon>Eukaryota</taxon>
        <taxon>Viridiplantae</taxon>
        <taxon>Streptophyta</taxon>
        <taxon>Embryophyta</taxon>
        <taxon>Tracheophyta</taxon>
        <taxon>Spermatophyta</taxon>
        <taxon>Magnoliopsida</taxon>
        <taxon>eudicotyledons</taxon>
        <taxon>Gunneridae</taxon>
        <taxon>Pentapetalae</taxon>
        <taxon>rosids</taxon>
        <taxon>malvids</taxon>
        <taxon>Malvales</taxon>
        <taxon>Malvaceae</taxon>
        <taxon>Malvoideae</taxon>
        <taxon>Gossypium</taxon>
    </lineage>
</organism>
<dbReference type="GO" id="GO:0031624">
    <property type="term" value="F:ubiquitin conjugating enzyme binding"/>
    <property type="evidence" value="ECO:0007669"/>
    <property type="project" value="TreeGrafter"/>
</dbReference>
<dbReference type="EMBL" id="KZ663767">
    <property type="protein sequence ID" value="PPS10133.1"/>
    <property type="molecule type" value="Genomic_DNA"/>
</dbReference>
<dbReference type="PANTHER" id="PTHR31531:SF2">
    <property type="entry name" value="E3 UBIQUITIN-PROTEIN LIGASE E3D"/>
    <property type="match status" value="1"/>
</dbReference>
<sequence>MSNLENPRNWRFTWEAQSHSPNLRLFLFDSQAKPSVQCRNLEVQLNLSQSHLLVSWLKEGEKEEVSLRVPIPRVLIDSEAPVSFRALDDHIEVKLVLLLPVDHPIVSSFDLMLDSSENGYNDPSLDAAKPLVMDTDRTASLSFLIVNRKYSLERMFTNQLVENAKDELSFRTLIRDFKTKSPLLQIVLLNPNSWCCSGYCLDTTSAAESILKLDLLPIIKVIFSDCGETPASQPRLVSIDLN</sequence>
<gene>
    <name evidence="1" type="ORF">GOBAR_AA10500</name>
</gene>
<dbReference type="GO" id="GO:0030332">
    <property type="term" value="F:cyclin binding"/>
    <property type="evidence" value="ECO:0007669"/>
    <property type="project" value="TreeGrafter"/>
</dbReference>
<accession>A0A2P5Y3F2</accession>
<dbReference type="AlphaFoldDB" id="A0A2P5Y3F2"/>
<dbReference type="GO" id="GO:0006513">
    <property type="term" value="P:protein monoubiquitination"/>
    <property type="evidence" value="ECO:0007669"/>
    <property type="project" value="TreeGrafter"/>
</dbReference>
<dbReference type="GO" id="GO:0000209">
    <property type="term" value="P:protein polyubiquitination"/>
    <property type="evidence" value="ECO:0007669"/>
    <property type="project" value="TreeGrafter"/>
</dbReference>
<dbReference type="GO" id="GO:0005634">
    <property type="term" value="C:nucleus"/>
    <property type="evidence" value="ECO:0007669"/>
    <property type="project" value="TreeGrafter"/>
</dbReference>
<reference evidence="1 2" key="1">
    <citation type="submission" date="2015-01" db="EMBL/GenBank/DDBJ databases">
        <title>Genome of allotetraploid Gossypium barbadense reveals genomic plasticity and fiber elongation in cotton evolution.</title>
        <authorList>
            <person name="Chen X."/>
            <person name="Liu X."/>
            <person name="Zhao B."/>
            <person name="Zheng H."/>
            <person name="Hu Y."/>
            <person name="Lu G."/>
            <person name="Yang C."/>
            <person name="Chen J."/>
            <person name="Shan C."/>
            <person name="Zhang L."/>
            <person name="Zhou Y."/>
            <person name="Wang L."/>
            <person name="Guo W."/>
            <person name="Bai Y."/>
            <person name="Ruan J."/>
            <person name="Shangguan X."/>
            <person name="Mao Y."/>
            <person name="Jiang J."/>
            <person name="Zhu Y."/>
            <person name="Lei J."/>
            <person name="Kang H."/>
            <person name="Chen S."/>
            <person name="He X."/>
            <person name="Wang R."/>
            <person name="Wang Y."/>
            <person name="Chen J."/>
            <person name="Wang L."/>
            <person name="Yu S."/>
            <person name="Wang B."/>
            <person name="Wei J."/>
            <person name="Song S."/>
            <person name="Lu X."/>
            <person name="Gao Z."/>
            <person name="Gu W."/>
            <person name="Deng X."/>
            <person name="Ma D."/>
            <person name="Wang S."/>
            <person name="Liang W."/>
            <person name="Fang L."/>
            <person name="Cai C."/>
            <person name="Zhu X."/>
            <person name="Zhou B."/>
            <person name="Zhang Y."/>
            <person name="Chen Z."/>
            <person name="Xu S."/>
            <person name="Zhu R."/>
            <person name="Wang S."/>
            <person name="Zhang T."/>
            <person name="Zhao G."/>
        </authorList>
    </citation>
    <scope>NUCLEOTIDE SEQUENCE [LARGE SCALE GENOMIC DNA]</scope>
    <source>
        <strain evidence="2">cv. Xinhai21</strain>
        <tissue evidence="1">Leaf</tissue>
    </source>
</reference>
<dbReference type="Proteomes" id="UP000239757">
    <property type="component" value="Unassembled WGS sequence"/>
</dbReference>
<proteinExistence type="predicted"/>
<protein>
    <submittedName>
        <fullName evidence="1">Uncharacterized protein</fullName>
    </submittedName>
</protein>
<dbReference type="GO" id="GO:0051865">
    <property type="term" value="P:protein autoubiquitination"/>
    <property type="evidence" value="ECO:0007669"/>
    <property type="project" value="TreeGrafter"/>
</dbReference>
<dbReference type="GO" id="GO:0061630">
    <property type="term" value="F:ubiquitin protein ligase activity"/>
    <property type="evidence" value="ECO:0007669"/>
    <property type="project" value="TreeGrafter"/>
</dbReference>
<dbReference type="GO" id="GO:0000151">
    <property type="term" value="C:ubiquitin ligase complex"/>
    <property type="evidence" value="ECO:0007669"/>
    <property type="project" value="TreeGrafter"/>
</dbReference>
<dbReference type="OrthoDB" id="781818at2759"/>
<dbReference type="GO" id="GO:0005829">
    <property type="term" value="C:cytosol"/>
    <property type="evidence" value="ECO:0007669"/>
    <property type="project" value="TreeGrafter"/>
</dbReference>
<dbReference type="InterPro" id="IPR019193">
    <property type="entry name" value="UBQ-conj_enz_E2-bd_prot"/>
</dbReference>
<dbReference type="GO" id="GO:0043161">
    <property type="term" value="P:proteasome-mediated ubiquitin-dependent protein catabolic process"/>
    <property type="evidence" value="ECO:0007669"/>
    <property type="project" value="TreeGrafter"/>
</dbReference>